<organism evidence="2 3">
    <name type="scientific">Phocaeicola vulgatus str. 3975 RP4</name>
    <dbReference type="NCBI Taxonomy" id="1339352"/>
    <lineage>
        <taxon>Bacteria</taxon>
        <taxon>Pseudomonadati</taxon>
        <taxon>Bacteroidota</taxon>
        <taxon>Bacteroidia</taxon>
        <taxon>Bacteroidales</taxon>
        <taxon>Bacteroidaceae</taxon>
        <taxon>Phocaeicola</taxon>
    </lineage>
</organism>
<proteinExistence type="predicted"/>
<gene>
    <name evidence="2" type="ORF">M099_0672</name>
</gene>
<keyword evidence="2" id="KW-0012">Acyltransferase</keyword>
<name>A0A069SLV1_PHOVU</name>
<evidence type="ECO:0000256" key="1">
    <source>
        <dbReference type="SAM" id="Phobius"/>
    </source>
</evidence>
<keyword evidence="1" id="KW-1133">Transmembrane helix</keyword>
<dbReference type="Proteomes" id="UP000027661">
    <property type="component" value="Unassembled WGS sequence"/>
</dbReference>
<dbReference type="GO" id="GO:0016746">
    <property type="term" value="F:acyltransferase activity"/>
    <property type="evidence" value="ECO:0007669"/>
    <property type="project" value="UniProtKB-KW"/>
</dbReference>
<keyword evidence="1" id="KW-0812">Transmembrane</keyword>
<keyword evidence="1" id="KW-0472">Membrane</keyword>
<dbReference type="AlphaFoldDB" id="A0A069SLV1"/>
<reference evidence="2 3" key="1">
    <citation type="submission" date="2014-04" db="EMBL/GenBank/DDBJ databases">
        <authorList>
            <person name="Sears C."/>
            <person name="Carroll K."/>
            <person name="Sack B.R."/>
            <person name="Qadri F."/>
            <person name="Myers L.L."/>
            <person name="Chung G.-T."/>
            <person name="Escheverria P."/>
            <person name="Fraser C.M."/>
            <person name="Sadzewicz L."/>
            <person name="Shefchek K.A."/>
            <person name="Tallon L."/>
            <person name="Das S.P."/>
            <person name="Daugherty S."/>
            <person name="Mongodin E.F."/>
        </authorList>
    </citation>
    <scope>NUCLEOTIDE SEQUENCE [LARGE SCALE GENOMIC DNA]</scope>
    <source>
        <strain evidence="2 3">3975 RP4</strain>
    </source>
</reference>
<evidence type="ECO:0000313" key="3">
    <source>
        <dbReference type="Proteomes" id="UP000027661"/>
    </source>
</evidence>
<dbReference type="EMBL" id="JNHM01000011">
    <property type="protein sequence ID" value="KDS55941.1"/>
    <property type="molecule type" value="Genomic_DNA"/>
</dbReference>
<feature type="transmembrane region" description="Helical" evidence="1">
    <location>
        <begin position="30"/>
        <end position="53"/>
    </location>
</feature>
<comment type="caution">
    <text evidence="2">The sequence shown here is derived from an EMBL/GenBank/DDBJ whole genome shotgun (WGS) entry which is preliminary data.</text>
</comment>
<keyword evidence="2" id="KW-0808">Transferase</keyword>
<evidence type="ECO:0000313" key="2">
    <source>
        <dbReference type="EMBL" id="KDS55941.1"/>
    </source>
</evidence>
<sequence>MIGFSKGSLFEAFMNCTLVFGLLPNNSLEVIGVGWFLGTVFLFYMLFPFFVFFNE</sequence>
<dbReference type="PATRIC" id="fig|1339352.3.peg.645"/>
<accession>A0A069SLV1</accession>
<protein>
    <submittedName>
        <fullName evidence="2">Acyltransferase domain protein</fullName>
    </submittedName>
</protein>